<gene>
    <name evidence="4" type="ORF">H9906_06590</name>
</gene>
<proteinExistence type="inferred from homology"/>
<dbReference type="InterPro" id="IPR036291">
    <property type="entry name" value="NAD(P)-bd_dom_sf"/>
</dbReference>
<protein>
    <recommendedName>
        <fullName evidence="2">Zinc-type alcohol dehydrogenase-like protein</fullName>
    </recommendedName>
</protein>
<comment type="similarity">
    <text evidence="2">Belongs to the zinc-containing alcohol dehydrogenase family. Quinone oxidoreductase subfamily.</text>
</comment>
<dbReference type="SUPFAM" id="SSF50129">
    <property type="entry name" value="GroES-like"/>
    <property type="match status" value="1"/>
</dbReference>
<dbReference type="EMBL" id="DWUQ01000137">
    <property type="protein sequence ID" value="HJD44679.1"/>
    <property type="molecule type" value="Genomic_DNA"/>
</dbReference>
<keyword evidence="2" id="KW-0560">Oxidoreductase</keyword>
<evidence type="ECO:0000259" key="3">
    <source>
        <dbReference type="SMART" id="SM00829"/>
    </source>
</evidence>
<sequence>MRAVGYQHSLEIEHHDALVDIELPRPTAKGCDVLVEVKAISVNPIDTKVRMRAQPPEGEWKVLGWDAAGVVVEVGDDVTGFKVGDEVFYAGSLSRDGTNAQFHLVDSRIIALKPRSLSWIEAAALPLTSITAYEVLFDRLRVAECQVPGAASAIVIIGGAGGVGSMAVQLARQLTDLTVLSTASRDTTKAWVEQMGAHRVLDHSQPLSPQVEAVGIGAPGFAFSITHTDQHQADIAHFLSPQGHMALIDDPAQFQLGLFKGKSIAIHWESMFTRSLFGTPDMARQGEILAHVAKLVDEGKIKTTLAQNFGPINAVNLKRAHALLESHGSHGKIVLEGF</sequence>
<name>A0A9D2RG97_9BURK</name>
<dbReference type="InterPro" id="IPR051603">
    <property type="entry name" value="Zinc-ADH_QOR/CCCR"/>
</dbReference>
<dbReference type="GO" id="GO:0008270">
    <property type="term" value="F:zinc ion binding"/>
    <property type="evidence" value="ECO:0007669"/>
    <property type="project" value="InterPro"/>
</dbReference>
<dbReference type="Gene3D" id="3.40.50.720">
    <property type="entry name" value="NAD(P)-binding Rossmann-like Domain"/>
    <property type="match status" value="1"/>
</dbReference>
<keyword evidence="2" id="KW-0862">Zinc</keyword>
<dbReference type="NCBIfam" id="TIGR02817">
    <property type="entry name" value="adh_fam_1"/>
    <property type="match status" value="1"/>
</dbReference>
<comment type="caution">
    <text evidence="4">The sequence shown here is derived from an EMBL/GenBank/DDBJ whole genome shotgun (WGS) entry which is preliminary data.</text>
</comment>
<dbReference type="Pfam" id="PF08240">
    <property type="entry name" value="ADH_N"/>
    <property type="match status" value="1"/>
</dbReference>
<evidence type="ECO:0000313" key="4">
    <source>
        <dbReference type="EMBL" id="HJD44679.1"/>
    </source>
</evidence>
<dbReference type="Pfam" id="PF13602">
    <property type="entry name" value="ADH_zinc_N_2"/>
    <property type="match status" value="1"/>
</dbReference>
<accession>A0A9D2RG97</accession>
<dbReference type="InterPro" id="IPR020843">
    <property type="entry name" value="ER"/>
</dbReference>
<dbReference type="PANTHER" id="PTHR44154">
    <property type="entry name" value="QUINONE OXIDOREDUCTASE"/>
    <property type="match status" value="1"/>
</dbReference>
<dbReference type="Proteomes" id="UP000823889">
    <property type="component" value="Unassembled WGS sequence"/>
</dbReference>
<evidence type="ECO:0000313" key="5">
    <source>
        <dbReference type="Proteomes" id="UP000823889"/>
    </source>
</evidence>
<reference evidence="4" key="1">
    <citation type="journal article" date="2021" name="PeerJ">
        <title>Extensive microbial diversity within the chicken gut microbiome revealed by metagenomics and culture.</title>
        <authorList>
            <person name="Gilroy R."/>
            <person name="Ravi A."/>
            <person name="Getino M."/>
            <person name="Pursley I."/>
            <person name="Horton D.L."/>
            <person name="Alikhan N.F."/>
            <person name="Baker D."/>
            <person name="Gharbi K."/>
            <person name="Hall N."/>
            <person name="Watson M."/>
            <person name="Adriaenssens E.M."/>
            <person name="Foster-Nyarko E."/>
            <person name="Jarju S."/>
            <person name="Secka A."/>
            <person name="Antonio M."/>
            <person name="Oren A."/>
            <person name="Chaudhuri R.R."/>
            <person name="La Ragione R."/>
            <person name="Hildebrand F."/>
            <person name="Pallen M.J."/>
        </authorList>
    </citation>
    <scope>NUCLEOTIDE SEQUENCE</scope>
    <source>
        <strain evidence="4">9264</strain>
    </source>
</reference>
<reference evidence="4" key="2">
    <citation type="submission" date="2021-04" db="EMBL/GenBank/DDBJ databases">
        <authorList>
            <person name="Gilroy R."/>
        </authorList>
    </citation>
    <scope>NUCLEOTIDE SEQUENCE</scope>
    <source>
        <strain evidence="4">9264</strain>
    </source>
</reference>
<dbReference type="InterPro" id="IPR013154">
    <property type="entry name" value="ADH-like_N"/>
</dbReference>
<dbReference type="SUPFAM" id="SSF51735">
    <property type="entry name" value="NAD(P)-binding Rossmann-fold domains"/>
    <property type="match status" value="1"/>
</dbReference>
<organism evidence="4 5">
    <name type="scientific">Candidatus Paenalcaligenes intestinipullorum</name>
    <dbReference type="NCBI Taxonomy" id="2838718"/>
    <lineage>
        <taxon>Bacteria</taxon>
        <taxon>Pseudomonadati</taxon>
        <taxon>Pseudomonadota</taxon>
        <taxon>Betaproteobacteria</taxon>
        <taxon>Burkholderiales</taxon>
        <taxon>Alcaligenaceae</taxon>
        <taxon>Paenalcaligenes</taxon>
    </lineage>
</organism>
<dbReference type="PANTHER" id="PTHR44154:SF1">
    <property type="entry name" value="QUINONE OXIDOREDUCTASE"/>
    <property type="match status" value="1"/>
</dbReference>
<evidence type="ECO:0000256" key="2">
    <source>
        <dbReference type="RuleBase" id="RU364000"/>
    </source>
</evidence>
<keyword evidence="1" id="KW-0521">NADP</keyword>
<evidence type="ECO:0000256" key="1">
    <source>
        <dbReference type="ARBA" id="ARBA00022857"/>
    </source>
</evidence>
<dbReference type="GO" id="GO:0016491">
    <property type="term" value="F:oxidoreductase activity"/>
    <property type="evidence" value="ECO:0007669"/>
    <property type="project" value="UniProtKB-KW"/>
</dbReference>
<dbReference type="InterPro" id="IPR011032">
    <property type="entry name" value="GroES-like_sf"/>
</dbReference>
<dbReference type="AlphaFoldDB" id="A0A9D2RG97"/>
<dbReference type="CDD" id="cd08252">
    <property type="entry name" value="AL_MDR"/>
    <property type="match status" value="1"/>
</dbReference>
<feature type="domain" description="Enoyl reductase (ER)" evidence="3">
    <location>
        <begin position="15"/>
        <end position="335"/>
    </location>
</feature>
<keyword evidence="2" id="KW-0479">Metal-binding</keyword>
<dbReference type="SMART" id="SM00829">
    <property type="entry name" value="PKS_ER"/>
    <property type="match status" value="1"/>
</dbReference>
<dbReference type="InterPro" id="IPR014182">
    <property type="entry name" value="ADH_Zn_typ-1"/>
</dbReference>
<dbReference type="Gene3D" id="3.90.180.10">
    <property type="entry name" value="Medium-chain alcohol dehydrogenases, catalytic domain"/>
    <property type="match status" value="1"/>
</dbReference>